<dbReference type="STRING" id="1302690.BUE76_14825"/>
<sequence>MILLLLLGGSAISVQAQTTGSNSTNGPTHSSEGKTKKNKQKKAGLNHRRNYNWNTGQQATPTGQEATGVGSGYSSIRKDTSGKRDSSTNNQ</sequence>
<keyword evidence="2" id="KW-0732">Signal</keyword>
<name>A0A1M4Y2W6_9BACT</name>
<evidence type="ECO:0000256" key="1">
    <source>
        <dbReference type="SAM" id="MobiDB-lite"/>
    </source>
</evidence>
<protein>
    <submittedName>
        <fullName evidence="3">Uncharacterized protein</fullName>
    </submittedName>
</protein>
<feature type="region of interest" description="Disordered" evidence="1">
    <location>
        <begin position="15"/>
        <end position="91"/>
    </location>
</feature>
<feature type="chain" id="PRO_5009908391" evidence="2">
    <location>
        <begin position="17"/>
        <end position="91"/>
    </location>
</feature>
<dbReference type="EMBL" id="FQUO01000004">
    <property type="protein sequence ID" value="SHE99916.1"/>
    <property type="molecule type" value="Genomic_DNA"/>
</dbReference>
<keyword evidence="4" id="KW-1185">Reference proteome</keyword>
<reference evidence="3 4" key="1">
    <citation type="submission" date="2016-11" db="EMBL/GenBank/DDBJ databases">
        <authorList>
            <person name="Jaros S."/>
            <person name="Januszkiewicz K."/>
            <person name="Wedrychowicz H."/>
        </authorList>
    </citation>
    <scope>NUCLEOTIDE SEQUENCE [LARGE SCALE GENOMIC DNA]</scope>
    <source>
        <strain evidence="3 4">DSM 26897</strain>
    </source>
</reference>
<feature type="compositionally biased region" description="Basic residues" evidence="1">
    <location>
        <begin position="36"/>
        <end position="50"/>
    </location>
</feature>
<organism evidence="3 4">
    <name type="scientific">Cnuella takakiae</name>
    <dbReference type="NCBI Taxonomy" id="1302690"/>
    <lineage>
        <taxon>Bacteria</taxon>
        <taxon>Pseudomonadati</taxon>
        <taxon>Bacteroidota</taxon>
        <taxon>Chitinophagia</taxon>
        <taxon>Chitinophagales</taxon>
        <taxon>Chitinophagaceae</taxon>
        <taxon>Cnuella</taxon>
    </lineage>
</organism>
<dbReference type="AlphaFoldDB" id="A0A1M4Y2W6"/>
<proteinExistence type="predicted"/>
<evidence type="ECO:0000256" key="2">
    <source>
        <dbReference type="SAM" id="SignalP"/>
    </source>
</evidence>
<feature type="compositionally biased region" description="Polar residues" evidence="1">
    <location>
        <begin position="15"/>
        <end position="30"/>
    </location>
</feature>
<evidence type="ECO:0000313" key="3">
    <source>
        <dbReference type="EMBL" id="SHE99916.1"/>
    </source>
</evidence>
<accession>A0A1M4Y2W6</accession>
<dbReference type="Proteomes" id="UP000184368">
    <property type="component" value="Unassembled WGS sequence"/>
</dbReference>
<evidence type="ECO:0000313" key="4">
    <source>
        <dbReference type="Proteomes" id="UP000184368"/>
    </source>
</evidence>
<gene>
    <name evidence="3" type="ORF">SAMN05444008_104129</name>
</gene>
<feature type="compositionally biased region" description="Polar residues" evidence="1">
    <location>
        <begin position="51"/>
        <end position="65"/>
    </location>
</feature>
<feature type="signal peptide" evidence="2">
    <location>
        <begin position="1"/>
        <end position="16"/>
    </location>
</feature>
<feature type="compositionally biased region" description="Basic and acidic residues" evidence="1">
    <location>
        <begin position="76"/>
        <end position="91"/>
    </location>
</feature>